<organism evidence="10 11">
    <name type="scientific">Peronospora matthiolae</name>
    <dbReference type="NCBI Taxonomy" id="2874970"/>
    <lineage>
        <taxon>Eukaryota</taxon>
        <taxon>Sar</taxon>
        <taxon>Stramenopiles</taxon>
        <taxon>Oomycota</taxon>
        <taxon>Peronosporomycetes</taxon>
        <taxon>Peronosporales</taxon>
        <taxon>Peronosporaceae</taxon>
        <taxon>Peronospora</taxon>
    </lineage>
</organism>
<evidence type="ECO:0000256" key="7">
    <source>
        <dbReference type="SAM" id="MobiDB-lite"/>
    </source>
</evidence>
<evidence type="ECO:0000313" key="10">
    <source>
        <dbReference type="EMBL" id="CAK7921864.1"/>
    </source>
</evidence>
<feature type="compositionally biased region" description="Basic and acidic residues" evidence="7">
    <location>
        <begin position="747"/>
        <end position="763"/>
    </location>
</feature>
<keyword evidence="2" id="KW-0325">Glycoprotein</keyword>
<comment type="catalytic activity">
    <reaction evidence="4">
        <text>Eliminative cleavage of (1-&gt;4)-alpha-D-galacturonan methyl ester to give oligosaccharides with 4-deoxy-6-O-methyl-alpha-D-galact-4-enuronosyl groups at their non-reducing ends.</text>
        <dbReference type="EC" id="4.2.2.10"/>
    </reaction>
</comment>
<feature type="compositionally biased region" description="Basic and acidic residues" evidence="7">
    <location>
        <begin position="688"/>
        <end position="698"/>
    </location>
</feature>
<dbReference type="InterPro" id="IPR045032">
    <property type="entry name" value="PEL"/>
</dbReference>
<sequence>MARGLLGTLLALALWEVHYYLASAGSLVSGAAYGFATGTTGGGDAKPVYPKTNKELETYLSDAEPRVIVLNKEFTFIKTEGSTTESGCRPESQQKCLAKKNDFKGQDAIKVLVSTSSDQNGGCSIGDEMVQVTYDKAARTALTVASDKTLIGEGTKGVLNGKGILISGSNVIVQNIHITNLNPHLVWGGDAISIGKHDAPKGIWIDHVKISNIGRQMLVVNFSGATGITVSNTDFDGNTKFSASCDSHHYWSILLYGKRTEVSLLGNYIDHTSGRSPRVGGHGDDTVVVHAANNFFSEISGHAFDVDKGGYVLAEGNYFASVASTNQGKSGSMFAPTAANDCKAVIGRACSVNVFKSSAPLKGCTGDAVSSQFTSLKKYITSYKAGLATQFAEASGNFGIGELKDAVAPSGASKKSGVAISGPDASAGGEDAENSVTQEDHPADKTPKTTDVPVSTDKSGGKASGKDGSAGSGNKHKSKDDSAGSSKDTSKDIDASAGTVVPYPGDNKKPVHGEEHQESTDHSQDISHEEKQKSSASKKSDTAPVPGFDEFAGGEDAENSVTQEDHPADKTPKTTDVPVSTDKSGGKASGKDGSAGSGNMHKSKDDSVGSSKDTSKDIDASVGTVVPYPGDNKKPVHGEEHQESTDHSQDVPHEEKQKSSASKRSDTAPVPGFDEFAGGEDAENSVTQEDHPADETPKTTDVPVSTEKTGWNEDTKDDHGWKGNGKDGSAGSGNAHKSEGDSTAWQADKKSDNDWKANEKDGSAGKQVGWQGNAEAASYWKAMGTDTAGAGTVHESEGEKVVNGEDQHKADSKPQDVSHEEPKKSNAMPDFDFNSVMQEDVPEDMNRMRKLRMRH</sequence>
<gene>
    <name evidence="10" type="ORF">PM001_LOCUS7355</name>
</gene>
<name>A0AAV1TIV2_9STRA</name>
<accession>A0AAV1TIV2</accession>
<feature type="compositionally biased region" description="Basic and acidic residues" evidence="7">
    <location>
        <begin position="478"/>
        <end position="494"/>
    </location>
</feature>
<proteinExistence type="predicted"/>
<keyword evidence="3" id="KW-0456">Lyase</keyword>
<feature type="signal peptide" evidence="8">
    <location>
        <begin position="1"/>
        <end position="24"/>
    </location>
</feature>
<feature type="region of interest" description="Disordered" evidence="7">
    <location>
        <begin position="411"/>
        <end position="771"/>
    </location>
</feature>
<evidence type="ECO:0000256" key="4">
    <source>
        <dbReference type="ARBA" id="ARBA00036818"/>
    </source>
</evidence>
<feature type="compositionally biased region" description="Basic and acidic residues" evidence="7">
    <location>
        <begin position="602"/>
        <end position="619"/>
    </location>
</feature>
<dbReference type="InterPro" id="IPR012334">
    <property type="entry name" value="Pectin_lyas_fold"/>
</dbReference>
<dbReference type="Proteomes" id="UP001162060">
    <property type="component" value="Unassembled WGS sequence"/>
</dbReference>
<dbReference type="SUPFAM" id="SSF51126">
    <property type="entry name" value="Pectin lyase-like"/>
    <property type="match status" value="1"/>
</dbReference>
<protein>
    <recommendedName>
        <fullName evidence="6">pectin lyase</fullName>
        <ecNumber evidence="6">4.2.2.10</ecNumber>
    </recommendedName>
</protein>
<dbReference type="EMBL" id="CAKLBY020000058">
    <property type="protein sequence ID" value="CAK7921864.1"/>
    <property type="molecule type" value="Genomic_DNA"/>
</dbReference>
<evidence type="ECO:0000256" key="3">
    <source>
        <dbReference type="ARBA" id="ARBA00023239"/>
    </source>
</evidence>
<feature type="compositionally biased region" description="Basic and acidic residues" evidence="7">
    <location>
        <begin position="794"/>
        <end position="824"/>
    </location>
</feature>
<keyword evidence="8" id="KW-0732">Signal</keyword>
<feature type="domain" description="Pectate lyase" evidence="9">
    <location>
        <begin position="108"/>
        <end position="325"/>
    </location>
</feature>
<feature type="compositionally biased region" description="Basic and acidic residues" evidence="7">
    <location>
        <begin position="438"/>
        <end position="448"/>
    </location>
</feature>
<dbReference type="SMART" id="SM00656">
    <property type="entry name" value="Amb_all"/>
    <property type="match status" value="1"/>
</dbReference>
<dbReference type="PANTHER" id="PTHR31683">
    <property type="entry name" value="PECTATE LYASE 18-RELATED"/>
    <property type="match status" value="1"/>
</dbReference>
<comment type="caution">
    <text evidence="10">The sequence shown here is derived from an EMBL/GenBank/DDBJ whole genome shotgun (WGS) entry which is preliminary data.</text>
</comment>
<evidence type="ECO:0000313" key="11">
    <source>
        <dbReference type="Proteomes" id="UP001162060"/>
    </source>
</evidence>
<dbReference type="InterPro" id="IPR011050">
    <property type="entry name" value="Pectin_lyase_fold/virulence"/>
</dbReference>
<dbReference type="AlphaFoldDB" id="A0AAV1TIV2"/>
<dbReference type="PANTHER" id="PTHR31683:SF67">
    <property type="entry name" value="PECTIN LYASE F-RELATED"/>
    <property type="match status" value="1"/>
</dbReference>
<dbReference type="Gene3D" id="2.160.20.10">
    <property type="entry name" value="Single-stranded right-handed beta-helix, Pectin lyase-like"/>
    <property type="match status" value="1"/>
</dbReference>
<feature type="chain" id="PRO_5043326348" description="pectin lyase" evidence="8">
    <location>
        <begin position="25"/>
        <end position="855"/>
    </location>
</feature>
<feature type="compositionally biased region" description="Basic and acidic residues" evidence="7">
    <location>
        <begin position="631"/>
        <end position="666"/>
    </location>
</feature>
<feature type="compositionally biased region" description="Basic and acidic residues" evidence="7">
    <location>
        <begin position="506"/>
        <end position="541"/>
    </location>
</feature>
<feature type="compositionally biased region" description="Basic and acidic residues" evidence="7">
    <location>
        <begin position="710"/>
        <end position="725"/>
    </location>
</feature>
<evidence type="ECO:0000259" key="9">
    <source>
        <dbReference type="SMART" id="SM00656"/>
    </source>
</evidence>
<dbReference type="Pfam" id="PF00544">
    <property type="entry name" value="Pectate_lyase_4"/>
    <property type="match status" value="1"/>
</dbReference>
<dbReference type="EC" id="4.2.2.10" evidence="6"/>
<evidence type="ECO:0000256" key="1">
    <source>
        <dbReference type="ARBA" id="ARBA00023157"/>
    </source>
</evidence>
<reference evidence="10" key="1">
    <citation type="submission" date="2024-01" db="EMBL/GenBank/DDBJ databases">
        <authorList>
            <person name="Webb A."/>
        </authorList>
    </citation>
    <scope>NUCLEOTIDE SEQUENCE</scope>
    <source>
        <strain evidence="10">Pm1</strain>
    </source>
</reference>
<comment type="function">
    <text evidence="5">Pectinolytic enzymes consist of four classes of enzymes: pectin lyase, polygalacturonase, pectin methylesterase and rhamnogalacturonase. Among pectinolytic enzymes, pectin lyase is the most important in depolymerization of pectin, since it cleaves internal glycosidic bonds of highly methylated pectins.</text>
</comment>
<keyword evidence="1" id="KW-1015">Disulfide bond</keyword>
<evidence type="ECO:0000256" key="8">
    <source>
        <dbReference type="SAM" id="SignalP"/>
    </source>
</evidence>
<evidence type="ECO:0000256" key="2">
    <source>
        <dbReference type="ARBA" id="ARBA00023180"/>
    </source>
</evidence>
<dbReference type="GO" id="GO:0030570">
    <property type="term" value="F:pectate lyase activity"/>
    <property type="evidence" value="ECO:0007669"/>
    <property type="project" value="InterPro"/>
</dbReference>
<dbReference type="InterPro" id="IPR002022">
    <property type="entry name" value="Pec_lyase"/>
</dbReference>
<feature type="compositionally biased region" description="Basic and acidic residues" evidence="7">
    <location>
        <begin position="563"/>
        <end position="573"/>
    </location>
</feature>
<feature type="region of interest" description="Disordered" evidence="7">
    <location>
        <begin position="788"/>
        <end position="855"/>
    </location>
</feature>
<evidence type="ECO:0000256" key="6">
    <source>
        <dbReference type="ARBA" id="ARBA00039082"/>
    </source>
</evidence>
<dbReference type="GO" id="GO:0047490">
    <property type="term" value="F:pectin lyase activity"/>
    <property type="evidence" value="ECO:0007669"/>
    <property type="project" value="UniProtKB-EC"/>
</dbReference>
<evidence type="ECO:0000256" key="5">
    <source>
        <dbReference type="ARBA" id="ARBA00037631"/>
    </source>
</evidence>